<reference evidence="4 5" key="1">
    <citation type="submission" date="2024-01" db="EMBL/GenBank/DDBJ databases">
        <title>A draft genome for a cacao thread blight-causing isolate of Paramarasmius palmivorus.</title>
        <authorList>
            <person name="Baruah I.K."/>
            <person name="Bukari Y."/>
            <person name="Amoako-Attah I."/>
            <person name="Meinhardt L.W."/>
            <person name="Bailey B.A."/>
            <person name="Cohen S.P."/>
        </authorList>
    </citation>
    <scope>NUCLEOTIDE SEQUENCE [LARGE SCALE GENOMIC DNA]</scope>
    <source>
        <strain evidence="4 5">GH-12</strain>
    </source>
</reference>
<accession>A0AAW0DEU8</accession>
<evidence type="ECO:0000259" key="3">
    <source>
        <dbReference type="Pfam" id="PF07910"/>
    </source>
</evidence>
<dbReference type="Proteomes" id="UP001383192">
    <property type="component" value="Unassembled WGS sequence"/>
</dbReference>
<dbReference type="GO" id="GO:0016787">
    <property type="term" value="F:hydrolase activity"/>
    <property type="evidence" value="ECO:0007669"/>
    <property type="project" value="UniProtKB-KW"/>
</dbReference>
<feature type="compositionally biased region" description="Basic and acidic residues" evidence="2">
    <location>
        <begin position="362"/>
        <end position="372"/>
    </location>
</feature>
<evidence type="ECO:0000313" key="4">
    <source>
        <dbReference type="EMBL" id="KAK7049209.1"/>
    </source>
</evidence>
<evidence type="ECO:0000256" key="1">
    <source>
        <dbReference type="ARBA" id="ARBA00022801"/>
    </source>
</evidence>
<dbReference type="Gene3D" id="3.90.70.130">
    <property type="match status" value="1"/>
</dbReference>
<evidence type="ECO:0000256" key="2">
    <source>
        <dbReference type="SAM" id="MobiDB-lite"/>
    </source>
</evidence>
<keyword evidence="1" id="KW-0378">Hydrolase</keyword>
<feature type="region of interest" description="Disordered" evidence="2">
    <location>
        <begin position="336"/>
        <end position="375"/>
    </location>
</feature>
<dbReference type="InterPro" id="IPR012462">
    <property type="entry name" value="UFSP1/2_DUB_cat"/>
</dbReference>
<keyword evidence="5" id="KW-1185">Reference proteome</keyword>
<dbReference type="EMBL" id="JAYKXP010000017">
    <property type="protein sequence ID" value="KAK7049209.1"/>
    <property type="molecule type" value="Genomic_DNA"/>
</dbReference>
<feature type="region of interest" description="Disordered" evidence="2">
    <location>
        <begin position="26"/>
        <end position="55"/>
    </location>
</feature>
<name>A0AAW0DEU8_9AGAR</name>
<dbReference type="AlphaFoldDB" id="A0AAW0DEU8"/>
<comment type="caution">
    <text evidence="4">The sequence shown here is derived from an EMBL/GenBank/DDBJ whole genome shotgun (WGS) entry which is preliminary data.</text>
</comment>
<evidence type="ECO:0000313" key="5">
    <source>
        <dbReference type="Proteomes" id="UP001383192"/>
    </source>
</evidence>
<feature type="domain" description="UFSP1/2/DUB catalytic" evidence="3">
    <location>
        <begin position="126"/>
        <end position="302"/>
    </location>
</feature>
<feature type="compositionally biased region" description="Polar residues" evidence="2">
    <location>
        <begin position="30"/>
        <end position="42"/>
    </location>
</feature>
<sequence length="495" mass="57294">MNCQICYKNLSHLSVENRQLHYDEHFNEGGASTSSNNHSRTSLKPKPTEGNSKLKTNLKSGASWSWRKKGKWKQPFQSREDNRDTFWYPAMDDKPNPSNFIPGMITLLKKALIKSHSQGITTRAVLCYERTVYIHRQSWDAYWGCGYRNFLMACAALMDQPYQPLYFPLLDEPISPGIRNLQKWIEEAWQNGFDEEGYQDLRRLVDTEKWIGTSGRAATYISYMLAKDIRPLTQWIVQYFDKYSKSNTKNTFNSVLFGATPVQCVPCMPLILQNDGHSRLVVGYEMVKGGAVHFLVFDPSRFVLHSAVRIKTNLNRVPTKDIRKAAFACYSRSQTNERNLKTRSNSPGQKRRSTDDDIIFLGDKDPNKRLKSDSPTYVRGGDESVTIVIDDDEREDEVEIVDEKPSVTTSEKEKVKAMIMPESVSAESLWKDMVKLCRWEDKKARQVFVSIFFFRSADNPNRKNKKYQILYFPMDEPLTERQKTQRKVLTSEKIS</sequence>
<dbReference type="Pfam" id="PF07910">
    <property type="entry name" value="Peptidase_C78"/>
    <property type="match status" value="1"/>
</dbReference>
<protein>
    <recommendedName>
        <fullName evidence="3">UFSP1/2/DUB catalytic domain-containing protein</fullName>
    </recommendedName>
</protein>
<feature type="compositionally biased region" description="Polar residues" evidence="2">
    <location>
        <begin position="336"/>
        <end position="348"/>
    </location>
</feature>
<gene>
    <name evidence="4" type="ORF">VNI00_005810</name>
</gene>
<organism evidence="4 5">
    <name type="scientific">Paramarasmius palmivorus</name>
    <dbReference type="NCBI Taxonomy" id="297713"/>
    <lineage>
        <taxon>Eukaryota</taxon>
        <taxon>Fungi</taxon>
        <taxon>Dikarya</taxon>
        <taxon>Basidiomycota</taxon>
        <taxon>Agaricomycotina</taxon>
        <taxon>Agaricomycetes</taxon>
        <taxon>Agaricomycetidae</taxon>
        <taxon>Agaricales</taxon>
        <taxon>Marasmiineae</taxon>
        <taxon>Marasmiaceae</taxon>
        <taxon>Paramarasmius</taxon>
    </lineage>
</organism>
<proteinExistence type="predicted"/>